<feature type="transmembrane region" description="Helical" evidence="1">
    <location>
        <begin position="246"/>
        <end position="265"/>
    </location>
</feature>
<gene>
    <name evidence="2" type="ORF">SAMN05444274_102132</name>
</gene>
<feature type="transmembrane region" description="Helical" evidence="1">
    <location>
        <begin position="204"/>
        <end position="234"/>
    </location>
</feature>
<name>A0A1M4VL13_9BACT</name>
<feature type="transmembrane region" description="Helical" evidence="1">
    <location>
        <begin position="181"/>
        <end position="197"/>
    </location>
</feature>
<dbReference type="AlphaFoldDB" id="A0A1M4VL13"/>
<feature type="transmembrane region" description="Helical" evidence="1">
    <location>
        <begin position="80"/>
        <end position="100"/>
    </location>
</feature>
<protein>
    <recommendedName>
        <fullName evidence="4">O-Antigen ligase</fullName>
    </recommendedName>
</protein>
<feature type="transmembrane region" description="Helical" evidence="1">
    <location>
        <begin position="47"/>
        <end position="68"/>
    </location>
</feature>
<dbReference type="STRING" id="1484053.SAMN05444274_102132"/>
<dbReference type="Proteomes" id="UP000184164">
    <property type="component" value="Unassembled WGS sequence"/>
</dbReference>
<evidence type="ECO:0000313" key="3">
    <source>
        <dbReference type="Proteomes" id="UP000184164"/>
    </source>
</evidence>
<dbReference type="OrthoDB" id="1491411at2"/>
<proteinExistence type="predicted"/>
<feature type="transmembrane region" description="Helical" evidence="1">
    <location>
        <begin position="140"/>
        <end position="161"/>
    </location>
</feature>
<dbReference type="EMBL" id="FQUM01000002">
    <property type="protein sequence ID" value="SHE69598.1"/>
    <property type="molecule type" value="Genomic_DNA"/>
</dbReference>
<keyword evidence="3" id="KW-1185">Reference proteome</keyword>
<feature type="transmembrane region" description="Helical" evidence="1">
    <location>
        <begin position="346"/>
        <end position="368"/>
    </location>
</feature>
<keyword evidence="1" id="KW-0812">Transmembrane</keyword>
<keyword evidence="1" id="KW-1133">Transmembrane helix</keyword>
<dbReference type="RefSeq" id="WP_072999150.1">
    <property type="nucleotide sequence ID" value="NZ_FQUM01000002.1"/>
</dbReference>
<reference evidence="2 3" key="1">
    <citation type="submission" date="2016-11" db="EMBL/GenBank/DDBJ databases">
        <authorList>
            <person name="Jaros S."/>
            <person name="Januszkiewicz K."/>
            <person name="Wedrychowicz H."/>
        </authorList>
    </citation>
    <scope>NUCLEOTIDE SEQUENCE [LARGE SCALE GENOMIC DNA]</scope>
    <source>
        <strain evidence="2 3">DSM 26910</strain>
    </source>
</reference>
<organism evidence="2 3">
    <name type="scientific">Mariniphaga anaerophila</name>
    <dbReference type="NCBI Taxonomy" id="1484053"/>
    <lineage>
        <taxon>Bacteria</taxon>
        <taxon>Pseudomonadati</taxon>
        <taxon>Bacteroidota</taxon>
        <taxon>Bacteroidia</taxon>
        <taxon>Marinilabiliales</taxon>
        <taxon>Prolixibacteraceae</taxon>
        <taxon>Mariniphaga</taxon>
    </lineage>
</organism>
<evidence type="ECO:0000313" key="2">
    <source>
        <dbReference type="EMBL" id="SHE69598.1"/>
    </source>
</evidence>
<feature type="transmembrane region" description="Helical" evidence="1">
    <location>
        <begin position="112"/>
        <end position="128"/>
    </location>
</feature>
<feature type="transmembrane region" description="Helical" evidence="1">
    <location>
        <begin position="388"/>
        <end position="417"/>
    </location>
</feature>
<evidence type="ECO:0000256" key="1">
    <source>
        <dbReference type="SAM" id="Phobius"/>
    </source>
</evidence>
<accession>A0A1M4VL13</accession>
<sequence length="431" mass="48647">MDILLLLIGIGCLFFNKQHLVIAIIIILASSYLQLALENGGLSTFPFPHNVSDSGLVLYFLFFISILVKNSLRVLKSPVLPFIGWFLLFLLISSCIDIFINHYTIGDVIRQLRHWLYLSIILIGKYIGKDTIKKAINTIIWVTILMCLVLSFQHITGIHLIGASRIYNMDGTIINRGVKPPVYVISAIMLLFGNYNNKNKKIRIVLIFILFLPVILSLKISYTVAIILGCAFIALRLKISLKKLAYTSAVVAVLALGIFYSSPVLKTRFLETTQQTQGIKQGEVDGNFSYRILHFYERLIYCIQKPQTAVFGIGSVSEQNFNKTVFALGQPDQTTGKMAQLNTADIAWSILILRLGALGIIVFLFFYIKTYRQLKKYAKNDKLSLVLASYMLMNLLFLSFGNAIIAYSDFFILPLLYSSANNQNSLKNYKL</sequence>
<evidence type="ECO:0008006" key="4">
    <source>
        <dbReference type="Google" id="ProtNLM"/>
    </source>
</evidence>
<keyword evidence="1" id="KW-0472">Membrane</keyword>